<evidence type="ECO:0000313" key="3">
    <source>
        <dbReference type="Proteomes" id="UP000886998"/>
    </source>
</evidence>
<dbReference type="Proteomes" id="UP000886998">
    <property type="component" value="Unassembled WGS sequence"/>
</dbReference>
<organism evidence="2 3">
    <name type="scientific">Trichonephila inaurata madagascariensis</name>
    <dbReference type="NCBI Taxonomy" id="2747483"/>
    <lineage>
        <taxon>Eukaryota</taxon>
        <taxon>Metazoa</taxon>
        <taxon>Ecdysozoa</taxon>
        <taxon>Arthropoda</taxon>
        <taxon>Chelicerata</taxon>
        <taxon>Arachnida</taxon>
        <taxon>Araneae</taxon>
        <taxon>Araneomorphae</taxon>
        <taxon>Entelegynae</taxon>
        <taxon>Araneoidea</taxon>
        <taxon>Nephilidae</taxon>
        <taxon>Trichonephila</taxon>
        <taxon>Trichonephila inaurata</taxon>
    </lineage>
</organism>
<evidence type="ECO:0000256" key="1">
    <source>
        <dbReference type="SAM" id="Phobius"/>
    </source>
</evidence>
<accession>A0A8X6JWI0</accession>
<gene>
    <name evidence="2" type="ORF">TNIN_442921</name>
</gene>
<dbReference type="OrthoDB" id="10617108at2759"/>
<protein>
    <submittedName>
        <fullName evidence="2">Uncharacterized protein</fullName>
    </submittedName>
</protein>
<dbReference type="EMBL" id="BMAV01027934">
    <property type="protein sequence ID" value="GFS63638.1"/>
    <property type="molecule type" value="Genomic_DNA"/>
</dbReference>
<proteinExistence type="predicted"/>
<evidence type="ECO:0000313" key="2">
    <source>
        <dbReference type="EMBL" id="GFS63638.1"/>
    </source>
</evidence>
<feature type="transmembrane region" description="Helical" evidence="1">
    <location>
        <begin position="78"/>
        <end position="97"/>
    </location>
</feature>
<keyword evidence="1" id="KW-0472">Membrane</keyword>
<reference evidence="2" key="1">
    <citation type="submission" date="2020-08" db="EMBL/GenBank/DDBJ databases">
        <title>Multicomponent nature underlies the extraordinary mechanical properties of spider dragline silk.</title>
        <authorList>
            <person name="Kono N."/>
            <person name="Nakamura H."/>
            <person name="Mori M."/>
            <person name="Yoshida Y."/>
            <person name="Ohtoshi R."/>
            <person name="Malay A.D."/>
            <person name="Moran D.A.P."/>
            <person name="Tomita M."/>
            <person name="Numata K."/>
            <person name="Arakawa K."/>
        </authorList>
    </citation>
    <scope>NUCLEOTIDE SEQUENCE</scope>
</reference>
<keyword evidence="3" id="KW-1185">Reference proteome</keyword>
<keyword evidence="1" id="KW-0812">Transmembrane</keyword>
<name>A0A8X6JWI0_9ARAC</name>
<dbReference type="AlphaFoldDB" id="A0A8X6JWI0"/>
<comment type="caution">
    <text evidence="2">The sequence shown here is derived from an EMBL/GenBank/DDBJ whole genome shotgun (WGS) entry which is preliminary data.</text>
</comment>
<sequence>MQLDLSGYILFLLSYHAKLPPCQDMMDGKYKCSHGYPSGLAFDFNGRLPASLCNCLRGFSSHLLLFPPLARATPSSCFFFHFSPFYLSFFIILFFAWERSCEWYGMELEGTQRDSGD</sequence>
<keyword evidence="1" id="KW-1133">Transmembrane helix</keyword>